<evidence type="ECO:0000313" key="1">
    <source>
        <dbReference type="EnsemblPlants" id="AET4Gv20045700.1"/>
    </source>
</evidence>
<dbReference type="AlphaFoldDB" id="A0A453H1W8"/>
<dbReference type="Gramene" id="AET4Gv20045700.1">
    <property type="protein sequence ID" value="AET4Gv20045700.1"/>
    <property type="gene ID" value="AET4Gv20045700"/>
</dbReference>
<dbReference type="EnsemblPlants" id="AET4Gv20045700.1">
    <property type="protein sequence ID" value="AET4Gv20045700.1"/>
    <property type="gene ID" value="AET4Gv20045700"/>
</dbReference>
<name>A0A453H1W8_AEGTS</name>
<reference evidence="2" key="1">
    <citation type="journal article" date="2014" name="Science">
        <title>Ancient hybridizations among the ancestral genomes of bread wheat.</title>
        <authorList>
            <consortium name="International Wheat Genome Sequencing Consortium,"/>
            <person name="Marcussen T."/>
            <person name="Sandve S.R."/>
            <person name="Heier L."/>
            <person name="Spannagl M."/>
            <person name="Pfeifer M."/>
            <person name="Jakobsen K.S."/>
            <person name="Wulff B.B."/>
            <person name="Steuernagel B."/>
            <person name="Mayer K.F."/>
            <person name="Olsen O.A."/>
        </authorList>
    </citation>
    <scope>NUCLEOTIDE SEQUENCE [LARGE SCALE GENOMIC DNA]</scope>
    <source>
        <strain evidence="2">cv. AL8/78</strain>
    </source>
</reference>
<keyword evidence="2" id="KW-1185">Reference proteome</keyword>
<evidence type="ECO:0000313" key="2">
    <source>
        <dbReference type="Proteomes" id="UP000015105"/>
    </source>
</evidence>
<organism evidence="1 2">
    <name type="scientific">Aegilops tauschii subsp. strangulata</name>
    <name type="common">Goatgrass</name>
    <dbReference type="NCBI Taxonomy" id="200361"/>
    <lineage>
        <taxon>Eukaryota</taxon>
        <taxon>Viridiplantae</taxon>
        <taxon>Streptophyta</taxon>
        <taxon>Embryophyta</taxon>
        <taxon>Tracheophyta</taxon>
        <taxon>Spermatophyta</taxon>
        <taxon>Magnoliopsida</taxon>
        <taxon>Liliopsida</taxon>
        <taxon>Poales</taxon>
        <taxon>Poaceae</taxon>
        <taxon>BOP clade</taxon>
        <taxon>Pooideae</taxon>
        <taxon>Triticodae</taxon>
        <taxon>Triticeae</taxon>
        <taxon>Triticinae</taxon>
        <taxon>Aegilops</taxon>
    </lineage>
</organism>
<reference evidence="1" key="4">
    <citation type="submission" date="2019-03" db="UniProtKB">
        <authorList>
            <consortium name="EnsemblPlants"/>
        </authorList>
    </citation>
    <scope>IDENTIFICATION</scope>
</reference>
<reference evidence="1" key="5">
    <citation type="journal article" date="2021" name="G3 (Bethesda)">
        <title>Aegilops tauschii genome assembly Aet v5.0 features greater sequence contiguity and improved annotation.</title>
        <authorList>
            <person name="Wang L."/>
            <person name="Zhu T."/>
            <person name="Rodriguez J.C."/>
            <person name="Deal K.R."/>
            <person name="Dubcovsky J."/>
            <person name="McGuire P.E."/>
            <person name="Lux T."/>
            <person name="Spannagl M."/>
            <person name="Mayer K.F.X."/>
            <person name="Baldrich P."/>
            <person name="Meyers B.C."/>
            <person name="Huo N."/>
            <person name="Gu Y.Q."/>
            <person name="Zhou H."/>
            <person name="Devos K.M."/>
            <person name="Bennetzen J.L."/>
            <person name="Unver T."/>
            <person name="Budak H."/>
            <person name="Gulick P.J."/>
            <person name="Galiba G."/>
            <person name="Kalapos B."/>
            <person name="Nelson D.R."/>
            <person name="Li P."/>
            <person name="You F.M."/>
            <person name="Luo M.C."/>
            <person name="Dvorak J."/>
        </authorList>
    </citation>
    <scope>NUCLEOTIDE SEQUENCE [LARGE SCALE GENOMIC DNA]</scope>
    <source>
        <strain evidence="1">cv. AL8/78</strain>
    </source>
</reference>
<reference evidence="1" key="3">
    <citation type="journal article" date="2017" name="Nature">
        <title>Genome sequence of the progenitor of the wheat D genome Aegilops tauschii.</title>
        <authorList>
            <person name="Luo M.C."/>
            <person name="Gu Y.Q."/>
            <person name="Puiu D."/>
            <person name="Wang H."/>
            <person name="Twardziok S.O."/>
            <person name="Deal K.R."/>
            <person name="Huo N."/>
            <person name="Zhu T."/>
            <person name="Wang L."/>
            <person name="Wang Y."/>
            <person name="McGuire P.E."/>
            <person name="Liu S."/>
            <person name="Long H."/>
            <person name="Ramasamy R.K."/>
            <person name="Rodriguez J.C."/>
            <person name="Van S.L."/>
            <person name="Yuan L."/>
            <person name="Wang Z."/>
            <person name="Xia Z."/>
            <person name="Xiao L."/>
            <person name="Anderson O.D."/>
            <person name="Ouyang S."/>
            <person name="Liang Y."/>
            <person name="Zimin A.V."/>
            <person name="Pertea G."/>
            <person name="Qi P."/>
            <person name="Bennetzen J.L."/>
            <person name="Dai X."/>
            <person name="Dawson M.W."/>
            <person name="Muller H.G."/>
            <person name="Kugler K."/>
            <person name="Rivarola-Duarte L."/>
            <person name="Spannagl M."/>
            <person name="Mayer K.F.X."/>
            <person name="Lu F.H."/>
            <person name="Bevan M.W."/>
            <person name="Leroy P."/>
            <person name="Li P."/>
            <person name="You F.M."/>
            <person name="Sun Q."/>
            <person name="Liu Z."/>
            <person name="Lyons E."/>
            <person name="Wicker T."/>
            <person name="Salzberg S.L."/>
            <person name="Devos K.M."/>
            <person name="Dvorak J."/>
        </authorList>
    </citation>
    <scope>NUCLEOTIDE SEQUENCE [LARGE SCALE GENOMIC DNA]</scope>
    <source>
        <strain evidence="1">cv. AL8/78</strain>
    </source>
</reference>
<accession>A0A453H1W8</accession>
<dbReference type="Proteomes" id="UP000015105">
    <property type="component" value="Chromosome 4D"/>
</dbReference>
<proteinExistence type="predicted"/>
<protein>
    <submittedName>
        <fullName evidence="1">Uncharacterized protein</fullName>
    </submittedName>
</protein>
<sequence>KTINCGFFLSVPFLRFHIKVWFSYLNLIILI</sequence>
<reference evidence="2" key="2">
    <citation type="journal article" date="2017" name="Nat. Plants">
        <title>The Aegilops tauschii genome reveals multiple impacts of transposons.</title>
        <authorList>
            <person name="Zhao G."/>
            <person name="Zou C."/>
            <person name="Li K."/>
            <person name="Wang K."/>
            <person name="Li T."/>
            <person name="Gao L."/>
            <person name="Zhang X."/>
            <person name="Wang H."/>
            <person name="Yang Z."/>
            <person name="Liu X."/>
            <person name="Jiang W."/>
            <person name="Mao L."/>
            <person name="Kong X."/>
            <person name="Jiao Y."/>
            <person name="Jia J."/>
        </authorList>
    </citation>
    <scope>NUCLEOTIDE SEQUENCE [LARGE SCALE GENOMIC DNA]</scope>
    <source>
        <strain evidence="2">cv. AL8/78</strain>
    </source>
</reference>